<keyword evidence="12" id="KW-0325">Glycoprotein</keyword>
<evidence type="ECO:0000313" key="18">
    <source>
        <dbReference type="Ensembl" id="ENSUPAP00010029130.1"/>
    </source>
</evidence>
<evidence type="ECO:0000259" key="17">
    <source>
        <dbReference type="PROSITE" id="PS50835"/>
    </source>
</evidence>
<dbReference type="SUPFAM" id="SSF48726">
    <property type="entry name" value="Immunoglobulin"/>
    <property type="match status" value="1"/>
</dbReference>
<dbReference type="GO" id="GO:0002456">
    <property type="term" value="P:T cell mediated immunity"/>
    <property type="evidence" value="ECO:0007669"/>
    <property type="project" value="TreeGrafter"/>
</dbReference>
<dbReference type="Gene3D" id="2.60.40.10">
    <property type="entry name" value="Immunoglobulins"/>
    <property type="match status" value="1"/>
</dbReference>
<keyword evidence="4 16" id="KW-0812">Transmembrane</keyword>
<accession>A0A8D2II19</accession>
<dbReference type="Ensembl" id="ENSUPAT00010033140.1">
    <property type="protein sequence ID" value="ENSUPAP00010029130.1"/>
    <property type="gene ID" value="ENSUPAG00010022964.1"/>
</dbReference>
<keyword evidence="7 16" id="KW-1133">Transmembrane helix</keyword>
<keyword evidence="9 16" id="KW-0472">Membrane</keyword>
<dbReference type="SMART" id="SM00409">
    <property type="entry name" value="IG"/>
    <property type="match status" value="1"/>
</dbReference>
<evidence type="ECO:0000256" key="8">
    <source>
        <dbReference type="ARBA" id="ARBA00023130"/>
    </source>
</evidence>
<evidence type="ECO:0000256" key="6">
    <source>
        <dbReference type="ARBA" id="ARBA00022859"/>
    </source>
</evidence>
<keyword evidence="8" id="KW-1064">Adaptive immunity</keyword>
<evidence type="ECO:0000256" key="12">
    <source>
        <dbReference type="ARBA" id="ARBA00023180"/>
    </source>
</evidence>
<keyword evidence="5" id="KW-0732">Signal</keyword>
<evidence type="ECO:0000256" key="9">
    <source>
        <dbReference type="ARBA" id="ARBA00023136"/>
    </source>
</evidence>
<dbReference type="InterPro" id="IPR003599">
    <property type="entry name" value="Ig_sub"/>
</dbReference>
<dbReference type="GeneTree" id="ENSGT00940000156588"/>
<evidence type="ECO:0000256" key="1">
    <source>
        <dbReference type="ARBA" id="ARBA00004251"/>
    </source>
</evidence>
<dbReference type="GO" id="GO:0007166">
    <property type="term" value="P:cell surface receptor signaling pathway"/>
    <property type="evidence" value="ECO:0007669"/>
    <property type="project" value="TreeGrafter"/>
</dbReference>
<dbReference type="PANTHER" id="PTHR10441:SF2">
    <property type="entry name" value="T-CELL SURFACE GLYCOPROTEIN CD8 ALPHA CHAIN"/>
    <property type="match status" value="1"/>
</dbReference>
<dbReference type="GO" id="GO:0045065">
    <property type="term" value="P:cytotoxic T cell differentiation"/>
    <property type="evidence" value="ECO:0007669"/>
    <property type="project" value="TreeGrafter"/>
</dbReference>
<dbReference type="InterPro" id="IPR015468">
    <property type="entry name" value="CD8_asu"/>
</dbReference>
<dbReference type="InterPro" id="IPR036179">
    <property type="entry name" value="Ig-like_dom_sf"/>
</dbReference>
<evidence type="ECO:0000256" key="16">
    <source>
        <dbReference type="SAM" id="Phobius"/>
    </source>
</evidence>
<dbReference type="PANTHER" id="PTHR10441">
    <property type="entry name" value="CD8 ALPHA CHAIN"/>
    <property type="match status" value="1"/>
</dbReference>
<evidence type="ECO:0000256" key="15">
    <source>
        <dbReference type="SAM" id="MobiDB-lite"/>
    </source>
</evidence>
<dbReference type="AlphaFoldDB" id="A0A8D2II19"/>
<keyword evidence="11" id="KW-1015">Disulfide bond</keyword>
<dbReference type="Pfam" id="PF07686">
    <property type="entry name" value="V-set"/>
    <property type="match status" value="1"/>
</dbReference>
<evidence type="ECO:0000256" key="7">
    <source>
        <dbReference type="ARBA" id="ARBA00022989"/>
    </source>
</evidence>
<dbReference type="InterPro" id="IPR013783">
    <property type="entry name" value="Ig-like_fold"/>
</dbReference>
<sequence>MMLPEAIFLALSQLPAPSPGGKVTTAKRRPISSVGASGDITSSSAKSGSEAGRRANFPVLAPRFLSAAAHRAGIGPWPHRRPRGCCRWRCCSVSAGPGRAAVRVRQGRGLGAGRPAGCGRVRAGARATCSAPLLPPAASTAGAAVALGSIQFRMQPPRVDAEIGRRLDLRCEVMTASGAQSCSWLYQPPGVAARPTFLMYISTHRTKLAEKLDPQQFTGKKSRDSYTLTLNSFREENQGYYFCTVVVNSEISFSPLVPVFLPAEPSPTPAPRLPTLVPSTTPLSRSTSPETCRPATGGAADTRWLDFACDIYIWAPLAGTCAVLLLSLVITVICHHRKSPESPRRVRPHSHRGGVR</sequence>
<keyword evidence="10" id="KW-0564">Palmitate</keyword>
<evidence type="ECO:0000256" key="2">
    <source>
        <dbReference type="ARBA" id="ARBA00021525"/>
    </source>
</evidence>
<organism evidence="18 19">
    <name type="scientific">Urocitellus parryii</name>
    <name type="common">Arctic ground squirrel</name>
    <name type="synonym">Spermophilus parryii</name>
    <dbReference type="NCBI Taxonomy" id="9999"/>
    <lineage>
        <taxon>Eukaryota</taxon>
        <taxon>Metazoa</taxon>
        <taxon>Chordata</taxon>
        <taxon>Craniata</taxon>
        <taxon>Vertebrata</taxon>
        <taxon>Euteleostomi</taxon>
        <taxon>Mammalia</taxon>
        <taxon>Eutheria</taxon>
        <taxon>Euarchontoglires</taxon>
        <taxon>Glires</taxon>
        <taxon>Rodentia</taxon>
        <taxon>Sciuromorpha</taxon>
        <taxon>Sciuridae</taxon>
        <taxon>Xerinae</taxon>
        <taxon>Marmotini</taxon>
        <taxon>Urocitellus</taxon>
    </lineage>
</organism>
<evidence type="ECO:0000256" key="5">
    <source>
        <dbReference type="ARBA" id="ARBA00022729"/>
    </source>
</evidence>
<name>A0A8D2II19_UROPR</name>
<gene>
    <name evidence="18" type="primary">Cd8a</name>
</gene>
<keyword evidence="3" id="KW-1003">Cell membrane</keyword>
<proteinExistence type="predicted"/>
<reference evidence="18" key="2">
    <citation type="submission" date="2025-09" db="UniProtKB">
        <authorList>
            <consortium name="Ensembl"/>
        </authorList>
    </citation>
    <scope>IDENTIFICATION</scope>
</reference>
<dbReference type="SMART" id="SM00406">
    <property type="entry name" value="IGv"/>
    <property type="match status" value="1"/>
</dbReference>
<keyword evidence="19" id="KW-1185">Reference proteome</keyword>
<evidence type="ECO:0000313" key="19">
    <source>
        <dbReference type="Proteomes" id="UP000694417"/>
    </source>
</evidence>
<evidence type="ECO:0000256" key="11">
    <source>
        <dbReference type="ARBA" id="ARBA00023157"/>
    </source>
</evidence>
<comment type="subcellular location">
    <subcellularLocation>
        <location evidence="1">Cell membrane</location>
        <topology evidence="1">Single-pass type I membrane protein</topology>
    </subcellularLocation>
</comment>
<feature type="transmembrane region" description="Helical" evidence="16">
    <location>
        <begin position="311"/>
        <end position="334"/>
    </location>
</feature>
<dbReference type="Proteomes" id="UP000694417">
    <property type="component" value="Unplaced"/>
</dbReference>
<evidence type="ECO:0000256" key="4">
    <source>
        <dbReference type="ARBA" id="ARBA00022692"/>
    </source>
</evidence>
<dbReference type="InterPro" id="IPR007110">
    <property type="entry name" value="Ig-like_dom"/>
</dbReference>
<dbReference type="GO" id="GO:0009897">
    <property type="term" value="C:external side of plasma membrane"/>
    <property type="evidence" value="ECO:0007669"/>
    <property type="project" value="TreeGrafter"/>
</dbReference>
<feature type="region of interest" description="Disordered" evidence="15">
    <location>
        <begin position="18"/>
        <end position="52"/>
    </location>
</feature>
<keyword evidence="6" id="KW-0391">Immunity</keyword>
<keyword evidence="14" id="KW-0393">Immunoglobulin domain</keyword>
<feature type="domain" description="Ig-like" evidence="17">
    <location>
        <begin position="135"/>
        <end position="254"/>
    </location>
</feature>
<evidence type="ECO:0000256" key="10">
    <source>
        <dbReference type="ARBA" id="ARBA00023139"/>
    </source>
</evidence>
<keyword evidence="13" id="KW-0449">Lipoprotein</keyword>
<evidence type="ECO:0000256" key="14">
    <source>
        <dbReference type="ARBA" id="ARBA00023319"/>
    </source>
</evidence>
<protein>
    <recommendedName>
        <fullName evidence="2">T-cell surface glycoprotein CD8 alpha chain</fullName>
    </recommendedName>
</protein>
<reference evidence="18" key="1">
    <citation type="submission" date="2025-08" db="UniProtKB">
        <authorList>
            <consortium name="Ensembl"/>
        </authorList>
    </citation>
    <scope>IDENTIFICATION</scope>
</reference>
<evidence type="ECO:0000256" key="13">
    <source>
        <dbReference type="ARBA" id="ARBA00023288"/>
    </source>
</evidence>
<evidence type="ECO:0000256" key="3">
    <source>
        <dbReference type="ARBA" id="ARBA00022475"/>
    </source>
</evidence>
<dbReference type="PROSITE" id="PS50835">
    <property type="entry name" value="IG_LIKE"/>
    <property type="match status" value="1"/>
</dbReference>
<dbReference type="InterPro" id="IPR013106">
    <property type="entry name" value="Ig_V-set"/>
</dbReference>